<dbReference type="AlphaFoldDB" id="A0A4R7VKB5"/>
<evidence type="ECO:0000313" key="2">
    <source>
        <dbReference type="EMBL" id="TDV49675.1"/>
    </source>
</evidence>
<comment type="caution">
    <text evidence="2">The sequence shown here is derived from an EMBL/GenBank/DDBJ whole genome shotgun (WGS) entry which is preliminary data.</text>
</comment>
<dbReference type="EMBL" id="SOCP01000007">
    <property type="protein sequence ID" value="TDV49675.1"/>
    <property type="molecule type" value="Genomic_DNA"/>
</dbReference>
<dbReference type="PANTHER" id="PTHR37305:SF1">
    <property type="entry name" value="MEMBRANE PROTEIN"/>
    <property type="match status" value="1"/>
</dbReference>
<dbReference type="PANTHER" id="PTHR37305">
    <property type="entry name" value="INTEGRAL MEMBRANE PROTEIN-RELATED"/>
    <property type="match status" value="1"/>
</dbReference>
<keyword evidence="1" id="KW-0472">Membrane</keyword>
<protein>
    <submittedName>
        <fullName evidence="2">ABC-2 family transporter</fullName>
    </submittedName>
</protein>
<feature type="transmembrane region" description="Helical" evidence="1">
    <location>
        <begin position="21"/>
        <end position="40"/>
    </location>
</feature>
<name>A0A4R7VKB5_9PSEU</name>
<gene>
    <name evidence="2" type="ORF">CLV71_10714</name>
</gene>
<keyword evidence="3" id="KW-1185">Reference proteome</keyword>
<feature type="transmembrane region" description="Helical" evidence="1">
    <location>
        <begin position="60"/>
        <end position="81"/>
    </location>
</feature>
<feature type="transmembrane region" description="Helical" evidence="1">
    <location>
        <begin position="102"/>
        <end position="127"/>
    </location>
</feature>
<dbReference type="RefSeq" id="WP_133904388.1">
    <property type="nucleotide sequence ID" value="NZ_SOCP01000007.1"/>
</dbReference>
<keyword evidence="1" id="KW-0812">Transmembrane</keyword>
<evidence type="ECO:0000256" key="1">
    <source>
        <dbReference type="SAM" id="Phobius"/>
    </source>
</evidence>
<keyword evidence="1" id="KW-1133">Transmembrane helix</keyword>
<accession>A0A4R7VKB5</accession>
<feature type="transmembrane region" description="Helical" evidence="1">
    <location>
        <begin position="147"/>
        <end position="169"/>
    </location>
</feature>
<sequence>MNTAVLLSEWTKIRTVRSTRWTLAMTLVVSLGISVGISYANRSAFARMTPEQISTFDPVYNGFAGLAFGQIILLAFGVLVVSAEYTSGSILSSLAAVPGRGVLYGAKLLATIAPALLVSLVTAFAAFFAGQAALGDGHNVAITDPGALRSVLGAAAYMVLICAFSLGVATMLRSSVLSLALLIPLLFIVSPILGNIEALKSVARFLPDQAGTRMFRVLPNEDALGPGQGLLVLVGWTVLALLGGYLVLRSRDA</sequence>
<proteinExistence type="predicted"/>
<organism evidence="2 3">
    <name type="scientific">Actinophytocola oryzae</name>
    <dbReference type="NCBI Taxonomy" id="502181"/>
    <lineage>
        <taxon>Bacteria</taxon>
        <taxon>Bacillati</taxon>
        <taxon>Actinomycetota</taxon>
        <taxon>Actinomycetes</taxon>
        <taxon>Pseudonocardiales</taxon>
        <taxon>Pseudonocardiaceae</taxon>
    </lineage>
</organism>
<dbReference type="OrthoDB" id="3297477at2"/>
<reference evidence="2 3" key="1">
    <citation type="submission" date="2019-03" db="EMBL/GenBank/DDBJ databases">
        <title>Genomic Encyclopedia of Archaeal and Bacterial Type Strains, Phase II (KMG-II): from individual species to whole genera.</title>
        <authorList>
            <person name="Goeker M."/>
        </authorList>
    </citation>
    <scope>NUCLEOTIDE SEQUENCE [LARGE SCALE GENOMIC DNA]</scope>
    <source>
        <strain evidence="2 3">DSM 45499</strain>
    </source>
</reference>
<evidence type="ECO:0000313" key="3">
    <source>
        <dbReference type="Proteomes" id="UP000294927"/>
    </source>
</evidence>
<feature type="transmembrane region" description="Helical" evidence="1">
    <location>
        <begin position="229"/>
        <end position="248"/>
    </location>
</feature>
<dbReference type="Proteomes" id="UP000294927">
    <property type="component" value="Unassembled WGS sequence"/>
</dbReference>
<feature type="transmembrane region" description="Helical" evidence="1">
    <location>
        <begin position="176"/>
        <end position="196"/>
    </location>
</feature>